<dbReference type="InterPro" id="IPR040607">
    <property type="entry name" value="ALP_N"/>
</dbReference>
<proteinExistence type="predicted"/>
<dbReference type="InterPro" id="IPR043129">
    <property type="entry name" value="ATPase_NBD"/>
</dbReference>
<dbReference type="Gene3D" id="3.30.420.40">
    <property type="match status" value="2"/>
</dbReference>
<evidence type="ECO:0000313" key="4">
    <source>
        <dbReference type="Proteomes" id="UP001144612"/>
    </source>
</evidence>
<evidence type="ECO:0000259" key="2">
    <source>
        <dbReference type="Pfam" id="PF21522"/>
    </source>
</evidence>
<accession>A0ABT4DD15</accession>
<dbReference type="Pfam" id="PF21522">
    <property type="entry name" value="MreB-like_C"/>
    <property type="match status" value="1"/>
</dbReference>
<dbReference type="Proteomes" id="UP001144612">
    <property type="component" value="Unassembled WGS sequence"/>
</dbReference>
<dbReference type="RefSeq" id="WP_268062644.1">
    <property type="nucleotide sequence ID" value="NZ_JAPQFJ010000022.1"/>
</dbReference>
<comment type="caution">
    <text evidence="3">The sequence shown here is derived from an EMBL/GenBank/DDBJ whole genome shotgun (WGS) entry which is preliminary data.</text>
</comment>
<evidence type="ECO:0000259" key="1">
    <source>
        <dbReference type="Pfam" id="PF17989"/>
    </source>
</evidence>
<sequence length="348" mass="39358">MGAKNAIVDSFNVQVIDDGYADTKSRSEDTGMFITPSYVTGWRPIYDNESDLNESKKSGLSRIEVEVNGSKYLVGECAIRQDRNMQWNGAADKHNDTSFDILLKTHLSLMSKKPMSRVKLVMGLPVKATLDKERIEKMRAKVIRQHSISMKLYGQKDFENKIIKVEDLLIKAQPHGTLCELILDSKGNIINKDMARKVNAISDIGGKTHNLYLVDALEPLSDFCETKNSGMYTAYMWVQDYIEQELHLYVGDGQIPYIVAAGHIKGYDLTPVIEKAYKSLARKIILEIQTVWENAFPFIENIIFTGGGASILKPYLEDEFKNAMYLSRTQNPSGLFKQGVRKWKRNAG</sequence>
<gene>
    <name evidence="3" type="ORF">OW729_16440</name>
</gene>
<name>A0ABT4DD15_9CLOT</name>
<feature type="domain" description="Actin-like protein N-terminal" evidence="1">
    <location>
        <begin position="16"/>
        <end position="176"/>
    </location>
</feature>
<reference evidence="3" key="1">
    <citation type="submission" date="2022-12" db="EMBL/GenBank/DDBJ databases">
        <title>Clostridium sp. nov., isolated from industrial wastewater.</title>
        <authorList>
            <person name="Jiayan W."/>
        </authorList>
    </citation>
    <scope>NUCLEOTIDE SEQUENCE</scope>
    <source>
        <strain evidence="3">ZC22-4</strain>
    </source>
</reference>
<organism evidence="3 4">
    <name type="scientific">Clostridium brassicae</name>
    <dbReference type="NCBI Taxonomy" id="2999072"/>
    <lineage>
        <taxon>Bacteria</taxon>
        <taxon>Bacillati</taxon>
        <taxon>Bacillota</taxon>
        <taxon>Clostridia</taxon>
        <taxon>Eubacteriales</taxon>
        <taxon>Clostridiaceae</taxon>
        <taxon>Clostridium</taxon>
    </lineage>
</organism>
<keyword evidence="4" id="KW-1185">Reference proteome</keyword>
<dbReference type="SUPFAM" id="SSF53067">
    <property type="entry name" value="Actin-like ATPase domain"/>
    <property type="match status" value="2"/>
</dbReference>
<protein>
    <submittedName>
        <fullName evidence="3">ParM/StbA family protein</fullName>
    </submittedName>
</protein>
<dbReference type="EMBL" id="JAPQFJ010000022">
    <property type="protein sequence ID" value="MCY6960207.1"/>
    <property type="molecule type" value="Genomic_DNA"/>
</dbReference>
<dbReference type="InterPro" id="IPR049067">
    <property type="entry name" value="MreB-like_C"/>
</dbReference>
<dbReference type="Pfam" id="PF17989">
    <property type="entry name" value="ALP_N"/>
    <property type="match status" value="1"/>
</dbReference>
<feature type="domain" description="Actin homologue MreB-like C-terminal" evidence="2">
    <location>
        <begin position="202"/>
        <end position="317"/>
    </location>
</feature>
<evidence type="ECO:0000313" key="3">
    <source>
        <dbReference type="EMBL" id="MCY6960207.1"/>
    </source>
</evidence>